<name>A0ACD1INN1_9EURO</name>
<dbReference type="EMBL" id="KZ824540">
    <property type="protein sequence ID" value="RAK92084.1"/>
    <property type="molecule type" value="Genomic_DNA"/>
</dbReference>
<organism evidence="1 2">
    <name type="scientific">Aspergillus costaricaensis CBS 115574</name>
    <dbReference type="NCBI Taxonomy" id="1448317"/>
    <lineage>
        <taxon>Eukaryota</taxon>
        <taxon>Fungi</taxon>
        <taxon>Dikarya</taxon>
        <taxon>Ascomycota</taxon>
        <taxon>Pezizomycotina</taxon>
        <taxon>Eurotiomycetes</taxon>
        <taxon>Eurotiomycetidae</taxon>
        <taxon>Eurotiales</taxon>
        <taxon>Aspergillaceae</taxon>
        <taxon>Aspergillus</taxon>
        <taxon>Aspergillus subgen. Circumdati</taxon>
    </lineage>
</organism>
<evidence type="ECO:0000313" key="1">
    <source>
        <dbReference type="EMBL" id="RAK92084.1"/>
    </source>
</evidence>
<accession>A0ACD1INN1</accession>
<proteinExistence type="predicted"/>
<protein>
    <submittedName>
        <fullName evidence="1">Uncharacterized protein</fullName>
    </submittedName>
</protein>
<keyword evidence="2" id="KW-1185">Reference proteome</keyword>
<dbReference type="Proteomes" id="UP000249748">
    <property type="component" value="Unassembled WGS sequence"/>
</dbReference>
<reference evidence="1" key="1">
    <citation type="submission" date="2018-02" db="EMBL/GenBank/DDBJ databases">
        <title>The genomes of Aspergillus section Nigri reveals drivers in fungal speciation.</title>
        <authorList>
            <consortium name="DOE Joint Genome Institute"/>
            <person name="Vesth T.C."/>
            <person name="Nybo J."/>
            <person name="Theobald S."/>
            <person name="Brandl J."/>
            <person name="Frisvad J.C."/>
            <person name="Nielsen K.F."/>
            <person name="Lyhne E.K."/>
            <person name="Kogle M.E."/>
            <person name="Kuo A."/>
            <person name="Riley R."/>
            <person name="Clum A."/>
            <person name="Nolan M."/>
            <person name="Lipzen A."/>
            <person name="Salamov A."/>
            <person name="Henrissat B."/>
            <person name="Wiebenga A."/>
            <person name="De vries R.P."/>
            <person name="Grigoriev I.V."/>
            <person name="Mortensen U.H."/>
            <person name="Andersen M.R."/>
            <person name="Baker S.E."/>
        </authorList>
    </citation>
    <scope>NUCLEOTIDE SEQUENCE</scope>
    <source>
        <strain evidence="1">CBS 115574</strain>
    </source>
</reference>
<gene>
    <name evidence="1" type="ORF">BO79DRAFT_71651</name>
</gene>
<sequence>MGYHSNQPPSDDSLDYCLLDRIVYQRFDGAPRFGIAGLMLFFSTVSLPLRHRL</sequence>
<evidence type="ECO:0000313" key="2">
    <source>
        <dbReference type="Proteomes" id="UP000249748"/>
    </source>
</evidence>